<dbReference type="Pfam" id="PF02801">
    <property type="entry name" value="Ketoacyl-synt_C"/>
    <property type="match status" value="1"/>
</dbReference>
<dbReference type="GO" id="GO:0006633">
    <property type="term" value="P:fatty acid biosynthetic process"/>
    <property type="evidence" value="ECO:0007669"/>
    <property type="project" value="TreeGrafter"/>
</dbReference>
<accession>A0A3Q9BTJ5</accession>
<dbReference type="OrthoDB" id="9778690at2"/>
<dbReference type="AlphaFoldDB" id="A0A3Q9BTJ5"/>
<dbReference type="PANTHER" id="PTHR11712">
    <property type="entry name" value="POLYKETIDE SYNTHASE-RELATED"/>
    <property type="match status" value="1"/>
</dbReference>
<evidence type="ECO:0000256" key="2">
    <source>
        <dbReference type="ARBA" id="ARBA00008467"/>
    </source>
</evidence>
<dbReference type="SUPFAM" id="SSF53901">
    <property type="entry name" value="Thiolase-like"/>
    <property type="match status" value="1"/>
</dbReference>
<name>A0A3Q9BTJ5_9BURK</name>
<reference evidence="7 8" key="1">
    <citation type="journal article" date="2011" name="Int. J. Syst. Evol. Microbiol.">
        <title>Description of Undibacterium oligocarboniphilum sp. nov., isolated from purified water, and Undibacterium pigrum strain CCUG 49012 as the type strain of Undibacterium parvum sp. nov., and emended descriptions of the genus Undibacterium and the species Undibacterium pigrum.</title>
        <authorList>
            <person name="Eder W."/>
            <person name="Wanner G."/>
            <person name="Ludwig W."/>
            <person name="Busse H.J."/>
            <person name="Ziemke-Kageler F."/>
            <person name="Lang E."/>
        </authorList>
    </citation>
    <scope>NUCLEOTIDE SEQUENCE [LARGE SCALE GENOMIC DNA]</scope>
    <source>
        <strain evidence="7 8">DSM 23061</strain>
    </source>
</reference>
<evidence type="ECO:0000256" key="4">
    <source>
        <dbReference type="RuleBase" id="RU003694"/>
    </source>
</evidence>
<dbReference type="InterPro" id="IPR014031">
    <property type="entry name" value="Ketoacyl_synth_C"/>
</dbReference>
<evidence type="ECO:0000313" key="7">
    <source>
        <dbReference type="EMBL" id="AZP14172.1"/>
    </source>
</evidence>
<dbReference type="InterPro" id="IPR014030">
    <property type="entry name" value="Ketoacyl_synth_N"/>
</dbReference>
<protein>
    <submittedName>
        <fullName evidence="7">Beta-ketoacyl synthase</fullName>
    </submittedName>
</protein>
<evidence type="ECO:0000259" key="6">
    <source>
        <dbReference type="PROSITE" id="PS52004"/>
    </source>
</evidence>
<dbReference type="PROSITE" id="PS52004">
    <property type="entry name" value="KS3_2"/>
    <property type="match status" value="1"/>
</dbReference>
<dbReference type="GO" id="GO:0004315">
    <property type="term" value="F:3-oxoacyl-[acyl-carrier-protein] synthase activity"/>
    <property type="evidence" value="ECO:0007669"/>
    <property type="project" value="TreeGrafter"/>
</dbReference>
<dbReference type="KEGG" id="upv:EJN92_20520"/>
<evidence type="ECO:0000256" key="3">
    <source>
        <dbReference type="ARBA" id="ARBA00022679"/>
    </source>
</evidence>
<dbReference type="Pfam" id="PF00109">
    <property type="entry name" value="ketoacyl-synt"/>
    <property type="match status" value="1"/>
</dbReference>
<dbReference type="InterPro" id="IPR007110">
    <property type="entry name" value="Ig-like_dom"/>
</dbReference>
<dbReference type="PANTHER" id="PTHR11712:SF336">
    <property type="entry name" value="3-OXOACYL-[ACYL-CARRIER-PROTEIN] SYNTHASE, MITOCHONDRIAL"/>
    <property type="match status" value="1"/>
</dbReference>
<dbReference type="SMART" id="SM00825">
    <property type="entry name" value="PKS_KS"/>
    <property type="match status" value="1"/>
</dbReference>
<evidence type="ECO:0000256" key="1">
    <source>
        <dbReference type="ARBA" id="ARBA00005194"/>
    </source>
</evidence>
<evidence type="ECO:0000259" key="5">
    <source>
        <dbReference type="PROSITE" id="PS50835"/>
    </source>
</evidence>
<dbReference type="RefSeq" id="WP_126129533.1">
    <property type="nucleotide sequence ID" value="NZ_CP034464.1"/>
</dbReference>
<dbReference type="Gene3D" id="3.40.47.10">
    <property type="match status" value="1"/>
</dbReference>
<dbReference type="Proteomes" id="UP000275663">
    <property type="component" value="Chromosome"/>
</dbReference>
<sequence>MNFFNAPISITAIASLSPLGNCSFDVWQNYLKPTTCIRETSVQGQAFFLASIPEHLKPELALIRASHPHYQTLDETVIYAILVARQAIRQADWDQSDEVGINLGSSRGATQLFEQYHQEFLTSTSTPKLCSPNTTLGNISSWVAHDLKIQGPQVSHSVTCSTGLHAVLNGVAWLKAGMSKKFLVGASEAPLTAFTLHQMQALKITARSAGTYPCRALDLEKQENTMVLGEGAAVACLEPGKVPNALATIDGVGYASDDARYNFSLSESAICFQKSMKMALGSITADQVDCIIMHAPGTMLGDSAEFKAIEAVFGTNLPMLTTNKWKIGHSLGASGMLSLELAILMLQHQEFIPVPFIPAQAHAKQINKILINAVGFGGNAVTILLSRAH</sequence>
<comment type="similarity">
    <text evidence="2 4">Belongs to the thiolase-like superfamily. Beta-ketoacyl-ACP synthases family.</text>
</comment>
<keyword evidence="8" id="KW-1185">Reference proteome</keyword>
<evidence type="ECO:0000313" key="8">
    <source>
        <dbReference type="Proteomes" id="UP000275663"/>
    </source>
</evidence>
<gene>
    <name evidence="7" type="ORF">EJN92_20520</name>
</gene>
<dbReference type="InterPro" id="IPR016039">
    <property type="entry name" value="Thiolase-like"/>
</dbReference>
<organism evidence="7 8">
    <name type="scientific">Undibacterium parvum</name>
    <dbReference type="NCBI Taxonomy" id="401471"/>
    <lineage>
        <taxon>Bacteria</taxon>
        <taxon>Pseudomonadati</taxon>
        <taxon>Pseudomonadota</taxon>
        <taxon>Betaproteobacteria</taxon>
        <taxon>Burkholderiales</taxon>
        <taxon>Oxalobacteraceae</taxon>
        <taxon>Undibacterium</taxon>
    </lineage>
</organism>
<dbReference type="PROSITE" id="PS50835">
    <property type="entry name" value="IG_LIKE"/>
    <property type="match status" value="1"/>
</dbReference>
<feature type="domain" description="Ketosynthase family 3 (KS3)" evidence="6">
    <location>
        <begin position="5"/>
        <end position="387"/>
    </location>
</feature>
<dbReference type="EMBL" id="CP034464">
    <property type="protein sequence ID" value="AZP14172.1"/>
    <property type="molecule type" value="Genomic_DNA"/>
</dbReference>
<dbReference type="InterPro" id="IPR020841">
    <property type="entry name" value="PKS_Beta-ketoAc_synthase_dom"/>
</dbReference>
<keyword evidence="3 4" id="KW-0808">Transferase</keyword>
<comment type="pathway">
    <text evidence="1">Lipid metabolism; fatty acid biosynthesis.</text>
</comment>
<feature type="domain" description="Ig-like" evidence="5">
    <location>
        <begin position="132"/>
        <end position="227"/>
    </location>
</feature>
<dbReference type="InterPro" id="IPR000794">
    <property type="entry name" value="Beta-ketoacyl_synthase"/>
</dbReference>
<proteinExistence type="inferred from homology"/>